<organism evidence="2 3">
    <name type="scientific">Pleuronectes platessa</name>
    <name type="common">European plaice</name>
    <dbReference type="NCBI Taxonomy" id="8262"/>
    <lineage>
        <taxon>Eukaryota</taxon>
        <taxon>Metazoa</taxon>
        <taxon>Chordata</taxon>
        <taxon>Craniata</taxon>
        <taxon>Vertebrata</taxon>
        <taxon>Euteleostomi</taxon>
        <taxon>Actinopterygii</taxon>
        <taxon>Neopterygii</taxon>
        <taxon>Teleostei</taxon>
        <taxon>Neoteleostei</taxon>
        <taxon>Acanthomorphata</taxon>
        <taxon>Carangaria</taxon>
        <taxon>Pleuronectiformes</taxon>
        <taxon>Pleuronectoidei</taxon>
        <taxon>Pleuronectidae</taxon>
        <taxon>Pleuronectes</taxon>
    </lineage>
</organism>
<feature type="region of interest" description="Disordered" evidence="1">
    <location>
        <begin position="298"/>
        <end position="352"/>
    </location>
</feature>
<proteinExistence type="predicted"/>
<protein>
    <submittedName>
        <fullName evidence="2">Uncharacterized protein</fullName>
    </submittedName>
</protein>
<keyword evidence="3" id="KW-1185">Reference proteome</keyword>
<feature type="compositionally biased region" description="Acidic residues" evidence="1">
    <location>
        <begin position="309"/>
        <end position="330"/>
    </location>
</feature>
<evidence type="ECO:0000313" key="2">
    <source>
        <dbReference type="EMBL" id="CAB1438652.1"/>
    </source>
</evidence>
<feature type="compositionally biased region" description="Basic and acidic residues" evidence="1">
    <location>
        <begin position="384"/>
        <end position="399"/>
    </location>
</feature>
<dbReference type="Proteomes" id="UP001153269">
    <property type="component" value="Unassembled WGS sequence"/>
</dbReference>
<reference evidence="2" key="1">
    <citation type="submission" date="2020-03" db="EMBL/GenBank/DDBJ databases">
        <authorList>
            <person name="Weist P."/>
        </authorList>
    </citation>
    <scope>NUCLEOTIDE SEQUENCE</scope>
</reference>
<sequence>MASPVFSGCACHSSRLQIHNLSGDPFTHASQRSDRGVEWSFSNKKVGGSIPTLPHLCVLGKILNPLVLRASATGFGLGAPGFGLRAPGFGLRAPGFGLRAPGYELLAPGLWAPGFALQALAPGPRLRAPGSGLRASGFGARATSFWASAFGPGSGSGPGLRAFGFRLRPRAPGSGPGLRAFGFRLQALAPGPRLWAPGSVLRAPGYELLASGFRLRWRLLNQMKSGRAVDNSHTSPPFCCALAPSIAVRKKPSERPPCRQPGEPHSNYCETTTRWDLDVQSLPWQIGAPSENLRLDEERRRKRRQRREEEEEEKEEEENNEEEEDEEEEKKEDPGPPPDLDLGPGSKNRLTGIDSTIHTYARLIEQIRGERGGRAAPEQPHVTEGGDHEVERSRKQEREQTEAAAMSRFILTVGGSLAPAGGLVPVKLEMNQQLNVLVCRCWFCSWKQREKRNSRDAAAESHLFPRLTTITANCVPQ</sequence>
<dbReference type="AlphaFoldDB" id="A0A9N7YUZ8"/>
<gene>
    <name evidence="2" type="ORF">PLEPLA_LOCUS26540</name>
</gene>
<name>A0A9N7YUZ8_PLEPL</name>
<evidence type="ECO:0000256" key="1">
    <source>
        <dbReference type="SAM" id="MobiDB-lite"/>
    </source>
</evidence>
<feature type="region of interest" description="Disordered" evidence="1">
    <location>
        <begin position="368"/>
        <end position="399"/>
    </location>
</feature>
<evidence type="ECO:0000313" key="3">
    <source>
        <dbReference type="Proteomes" id="UP001153269"/>
    </source>
</evidence>
<comment type="caution">
    <text evidence="2">The sequence shown here is derived from an EMBL/GenBank/DDBJ whole genome shotgun (WGS) entry which is preliminary data.</text>
</comment>
<accession>A0A9N7YUZ8</accession>
<dbReference type="EMBL" id="CADEAL010002190">
    <property type="protein sequence ID" value="CAB1438652.1"/>
    <property type="molecule type" value="Genomic_DNA"/>
</dbReference>